<protein>
    <submittedName>
        <fullName evidence="1">Uncharacterized protein</fullName>
    </submittedName>
</protein>
<dbReference type="HOGENOM" id="CLU_1654700_0_0_1"/>
<accession>K7UEP9</accession>
<dbReference type="PaxDb" id="4577-GRMZM2G155392_P01"/>
<proteinExistence type="predicted"/>
<evidence type="ECO:0000313" key="1">
    <source>
        <dbReference type="EMBL" id="AQK41059.1"/>
    </source>
</evidence>
<dbReference type="OMA" id="IPEPMEE"/>
<dbReference type="AlphaFoldDB" id="K7UEP9"/>
<name>K7UEP9_MAIZE</name>
<dbReference type="STRING" id="4577.K7UEP9"/>
<dbReference type="InParanoid" id="K7UEP9"/>
<dbReference type="ExpressionAtlas" id="K7UEP9">
    <property type="expression patterns" value="baseline and differential"/>
</dbReference>
<dbReference type="EMBL" id="CM000786">
    <property type="protein sequence ID" value="AQK41059.1"/>
    <property type="molecule type" value="Genomic_DNA"/>
</dbReference>
<reference evidence="1" key="1">
    <citation type="submission" date="2015-12" db="EMBL/GenBank/DDBJ databases">
        <title>Update maize B73 reference genome by single molecule sequencing technologies.</title>
        <authorList>
            <consortium name="Maize Genome Sequencing Project"/>
            <person name="Ware D."/>
        </authorList>
    </citation>
    <scope>NUCLEOTIDE SEQUENCE</scope>
    <source>
        <tissue evidence="1">Seedling</tissue>
    </source>
</reference>
<gene>
    <name evidence="1" type="ORF">ZEAMMB73_Zm00001d024344</name>
</gene>
<sequence>MADLVAVGIKRRDAEVGSHGFPILLGPKRIKLEDEAEIPEPMEEEEPLADVDADAGAAAPVVVQAQPAVSVSMPSPSPLQPAQGHEEAAVLREPQPGLQQAAPMDVEEDFRQPQPQPGLHPRFWSGGRLWSVLMAGAPVCASVQQPKSGAPLFQAAFVTC</sequence>
<organism evidence="1">
    <name type="scientific">Zea mays</name>
    <name type="common">Maize</name>
    <dbReference type="NCBI Taxonomy" id="4577"/>
    <lineage>
        <taxon>Eukaryota</taxon>
        <taxon>Viridiplantae</taxon>
        <taxon>Streptophyta</taxon>
        <taxon>Embryophyta</taxon>
        <taxon>Tracheophyta</taxon>
        <taxon>Spermatophyta</taxon>
        <taxon>Magnoliopsida</taxon>
        <taxon>Liliopsida</taxon>
        <taxon>Poales</taxon>
        <taxon>Poaceae</taxon>
        <taxon>PACMAD clade</taxon>
        <taxon>Panicoideae</taxon>
        <taxon>Andropogonodae</taxon>
        <taxon>Andropogoneae</taxon>
        <taxon>Tripsacinae</taxon>
        <taxon>Zea</taxon>
    </lineage>
</organism>